<sequence length="129" mass="15195">MDKYERRRLNLIKLRDEKCNGVNAEIARKIGKDQSYVNRIFYPEGKKGKKRIGDDIKEIIETEFGLPTGWLDGVDSNNILGIDETKLTFKNIEMMRRIARMDEEYLNVVDDILKIVENKIHPRKELKNK</sequence>
<accession>A0A1H8IY76</accession>
<organism evidence="1 2">
    <name type="scientific">Nitrosomonas marina</name>
    <dbReference type="NCBI Taxonomy" id="917"/>
    <lineage>
        <taxon>Bacteria</taxon>
        <taxon>Pseudomonadati</taxon>
        <taxon>Pseudomonadota</taxon>
        <taxon>Betaproteobacteria</taxon>
        <taxon>Nitrosomonadales</taxon>
        <taxon>Nitrosomonadaceae</taxon>
        <taxon>Nitrosomonas</taxon>
    </lineage>
</organism>
<name>A0A1H8IY76_9PROT</name>
<reference evidence="1 2" key="1">
    <citation type="submission" date="2016-10" db="EMBL/GenBank/DDBJ databases">
        <authorList>
            <person name="de Groot N.N."/>
        </authorList>
    </citation>
    <scope>NUCLEOTIDE SEQUENCE [LARGE SCALE GENOMIC DNA]</scope>
    <source>
        <strain evidence="1 2">Nm22</strain>
    </source>
</reference>
<proteinExistence type="predicted"/>
<dbReference type="RefSeq" id="WP_177167794.1">
    <property type="nucleotide sequence ID" value="NZ_FOCP01000044.1"/>
</dbReference>
<evidence type="ECO:0000313" key="1">
    <source>
        <dbReference type="EMBL" id="SEN73125.1"/>
    </source>
</evidence>
<gene>
    <name evidence="1" type="ORF">SAMN05216325_1443</name>
</gene>
<evidence type="ECO:0000313" key="2">
    <source>
        <dbReference type="Proteomes" id="UP000199459"/>
    </source>
</evidence>
<dbReference type="Proteomes" id="UP000199459">
    <property type="component" value="Unassembled WGS sequence"/>
</dbReference>
<dbReference type="EMBL" id="FOCP01000044">
    <property type="protein sequence ID" value="SEN73125.1"/>
    <property type="molecule type" value="Genomic_DNA"/>
</dbReference>
<dbReference type="AlphaFoldDB" id="A0A1H8IY76"/>
<protein>
    <submittedName>
        <fullName evidence="1">Uncharacterized protein</fullName>
    </submittedName>
</protein>